<evidence type="ECO:0000313" key="2">
    <source>
        <dbReference type="EMBL" id="KJA20073.1"/>
    </source>
</evidence>
<keyword evidence="3" id="KW-1185">Reference proteome</keyword>
<keyword evidence="1" id="KW-1133">Transmembrane helix</keyword>
<dbReference type="OMA" id="GREWAMI"/>
<reference evidence="3" key="1">
    <citation type="submission" date="2014-04" db="EMBL/GenBank/DDBJ databases">
        <title>Evolutionary Origins and Diversification of the Mycorrhizal Mutualists.</title>
        <authorList>
            <consortium name="DOE Joint Genome Institute"/>
            <consortium name="Mycorrhizal Genomics Consortium"/>
            <person name="Kohler A."/>
            <person name="Kuo A."/>
            <person name="Nagy L.G."/>
            <person name="Floudas D."/>
            <person name="Copeland A."/>
            <person name="Barry K.W."/>
            <person name="Cichocki N."/>
            <person name="Veneault-Fourrey C."/>
            <person name="LaButti K."/>
            <person name="Lindquist E.A."/>
            <person name="Lipzen A."/>
            <person name="Lundell T."/>
            <person name="Morin E."/>
            <person name="Murat C."/>
            <person name="Riley R."/>
            <person name="Ohm R."/>
            <person name="Sun H."/>
            <person name="Tunlid A."/>
            <person name="Henrissat B."/>
            <person name="Grigoriev I.V."/>
            <person name="Hibbett D.S."/>
            <person name="Martin F."/>
        </authorList>
    </citation>
    <scope>NUCLEOTIDE SEQUENCE [LARGE SCALE GENOMIC DNA]</scope>
    <source>
        <strain evidence="3">FD-334 SS-4</strain>
    </source>
</reference>
<evidence type="ECO:0008006" key="4">
    <source>
        <dbReference type="Google" id="ProtNLM"/>
    </source>
</evidence>
<dbReference type="Proteomes" id="UP000054270">
    <property type="component" value="Unassembled WGS sequence"/>
</dbReference>
<sequence length="165" mass="18426">MGSFPHHLLPLATTSLFLSTVEMVFAGLSLNVSPVIWIIPSVIIITFAHHTYILLLGSSEKHNDLRIYSSVPVVCGYILAFLWSTALAVSVTLACLLLSGIMKSTDDDDKVKIWMPIVAGISLVETIIVLYISIRSHQEMKRIRYSNKWRWRIDLTAGGSNPWSL</sequence>
<gene>
    <name evidence="2" type="ORF">HYPSUDRAFT_43710</name>
</gene>
<feature type="transmembrane region" description="Helical" evidence="1">
    <location>
        <begin position="77"/>
        <end position="101"/>
    </location>
</feature>
<keyword evidence="1" id="KW-0472">Membrane</keyword>
<protein>
    <recommendedName>
        <fullName evidence="4">MARVEL domain-containing protein</fullName>
    </recommendedName>
</protein>
<organism evidence="2 3">
    <name type="scientific">Hypholoma sublateritium (strain FD-334 SS-4)</name>
    <dbReference type="NCBI Taxonomy" id="945553"/>
    <lineage>
        <taxon>Eukaryota</taxon>
        <taxon>Fungi</taxon>
        <taxon>Dikarya</taxon>
        <taxon>Basidiomycota</taxon>
        <taxon>Agaricomycotina</taxon>
        <taxon>Agaricomycetes</taxon>
        <taxon>Agaricomycetidae</taxon>
        <taxon>Agaricales</taxon>
        <taxon>Agaricineae</taxon>
        <taxon>Strophariaceae</taxon>
        <taxon>Hypholoma</taxon>
    </lineage>
</organism>
<proteinExistence type="predicted"/>
<dbReference type="OrthoDB" id="2893947at2759"/>
<keyword evidence="1" id="KW-0812">Transmembrane</keyword>
<feature type="transmembrane region" description="Helical" evidence="1">
    <location>
        <begin position="113"/>
        <end position="134"/>
    </location>
</feature>
<dbReference type="EMBL" id="KN817571">
    <property type="protein sequence ID" value="KJA20073.1"/>
    <property type="molecule type" value="Genomic_DNA"/>
</dbReference>
<evidence type="ECO:0000313" key="3">
    <source>
        <dbReference type="Proteomes" id="UP000054270"/>
    </source>
</evidence>
<accession>A0A0D2M9R6</accession>
<feature type="transmembrane region" description="Helical" evidence="1">
    <location>
        <begin position="36"/>
        <end position="56"/>
    </location>
</feature>
<dbReference type="AlphaFoldDB" id="A0A0D2M9R6"/>
<name>A0A0D2M9R6_HYPSF</name>
<evidence type="ECO:0000256" key="1">
    <source>
        <dbReference type="SAM" id="Phobius"/>
    </source>
</evidence>